<evidence type="ECO:0000313" key="1">
    <source>
        <dbReference type="EMBL" id="GFN75004.1"/>
    </source>
</evidence>
<evidence type="ECO:0000313" key="2">
    <source>
        <dbReference type="Proteomes" id="UP000735302"/>
    </source>
</evidence>
<sequence>MPSLSNKPIAGPVCPLEGSGWHNLVIGLLDTAFVWPLAVHHSSLLGPSHLVSEALIMAWLPRKGAVVAVEQSENSRNFSVSDSRSRPFPCTDFLACERLKICSGPAICMHKHRESCVQAELWISESEESERYMFVAR</sequence>
<keyword evidence="2" id="KW-1185">Reference proteome</keyword>
<gene>
    <name evidence="1" type="ORF">PoB_000151000</name>
</gene>
<organism evidence="1 2">
    <name type="scientific">Plakobranchus ocellatus</name>
    <dbReference type="NCBI Taxonomy" id="259542"/>
    <lineage>
        <taxon>Eukaryota</taxon>
        <taxon>Metazoa</taxon>
        <taxon>Spiralia</taxon>
        <taxon>Lophotrochozoa</taxon>
        <taxon>Mollusca</taxon>
        <taxon>Gastropoda</taxon>
        <taxon>Heterobranchia</taxon>
        <taxon>Euthyneura</taxon>
        <taxon>Panpulmonata</taxon>
        <taxon>Sacoglossa</taxon>
        <taxon>Placobranchoidea</taxon>
        <taxon>Plakobranchidae</taxon>
        <taxon>Plakobranchus</taxon>
    </lineage>
</organism>
<name>A0AAV3XW08_9GAST</name>
<comment type="caution">
    <text evidence="1">The sequence shown here is derived from an EMBL/GenBank/DDBJ whole genome shotgun (WGS) entry which is preliminary data.</text>
</comment>
<proteinExistence type="predicted"/>
<accession>A0AAV3XW08</accession>
<reference evidence="1 2" key="1">
    <citation type="journal article" date="2021" name="Elife">
        <title>Chloroplast acquisition without the gene transfer in kleptoplastic sea slugs, Plakobranchus ocellatus.</title>
        <authorList>
            <person name="Maeda T."/>
            <person name="Takahashi S."/>
            <person name="Yoshida T."/>
            <person name="Shimamura S."/>
            <person name="Takaki Y."/>
            <person name="Nagai Y."/>
            <person name="Toyoda A."/>
            <person name="Suzuki Y."/>
            <person name="Arimoto A."/>
            <person name="Ishii H."/>
            <person name="Satoh N."/>
            <person name="Nishiyama T."/>
            <person name="Hasebe M."/>
            <person name="Maruyama T."/>
            <person name="Minagawa J."/>
            <person name="Obokata J."/>
            <person name="Shigenobu S."/>
        </authorList>
    </citation>
    <scope>NUCLEOTIDE SEQUENCE [LARGE SCALE GENOMIC DNA]</scope>
</reference>
<dbReference type="Proteomes" id="UP000735302">
    <property type="component" value="Unassembled WGS sequence"/>
</dbReference>
<dbReference type="AlphaFoldDB" id="A0AAV3XW08"/>
<dbReference type="EMBL" id="BLXT01000208">
    <property type="protein sequence ID" value="GFN75004.1"/>
    <property type="molecule type" value="Genomic_DNA"/>
</dbReference>
<protein>
    <submittedName>
        <fullName evidence="1">Uncharacterized protein</fullName>
    </submittedName>
</protein>